<evidence type="ECO:0000313" key="3">
    <source>
        <dbReference type="EMBL" id="ANW90927.1"/>
    </source>
</evidence>
<dbReference type="EMBL" id="NTLY01000002">
    <property type="protein sequence ID" value="PBJ87506.1"/>
    <property type="molecule type" value="Genomic_DNA"/>
</dbReference>
<dbReference type="Proteomes" id="UP000069876">
    <property type="component" value="Unassembled WGS sequence"/>
</dbReference>
<accession>A0A0E1ID65</accession>
<dbReference type="EMBL" id="CP012393">
    <property type="protein sequence ID" value="ANW90927.1"/>
    <property type="molecule type" value="Genomic_DNA"/>
</dbReference>
<evidence type="ECO:0000313" key="7">
    <source>
        <dbReference type="Proteomes" id="UP000069876"/>
    </source>
</evidence>
<evidence type="ECO:0000313" key="10">
    <source>
        <dbReference type="Proteomes" id="UP000260504"/>
    </source>
</evidence>
<dbReference type="EMBL" id="FFEF01000031">
    <property type="protein sequence ID" value="CWU31837.1"/>
    <property type="molecule type" value="Genomic_DNA"/>
</dbReference>
<reference evidence="6 10" key="4">
    <citation type="submission" date="2017-08" db="EMBL/GenBank/DDBJ databases">
        <title>Meningococcal Conjunctivitis and Endemic Carriage at a Military Recruit Training Center.</title>
        <authorList>
            <person name="Bobb A.J."/>
            <person name="Galac M.R."/>
            <person name="Snesrud E."/>
            <person name="Clagett C.D."/>
        </authorList>
    </citation>
    <scope>NUCLEOTIDE SEQUENCE [LARGE SCALE GENOMIC DNA]</scope>
    <source>
        <strain evidence="6 10">MRSN431200</strain>
    </source>
</reference>
<dbReference type="InterPro" id="IPR051910">
    <property type="entry name" value="ComF/GntX_DNA_util-trans"/>
</dbReference>
<dbReference type="Pfam" id="PF00156">
    <property type="entry name" value="Pribosyltran"/>
    <property type="match status" value="1"/>
</dbReference>
<protein>
    <submittedName>
        <fullName evidence="6">Phosphoribosyltransferase</fullName>
    </submittedName>
</protein>
<dbReference type="Proteomes" id="UP000217930">
    <property type="component" value="Unassembled WGS sequence"/>
</dbReference>
<evidence type="ECO:0000313" key="9">
    <source>
        <dbReference type="Proteomes" id="UP000217930"/>
    </source>
</evidence>
<name>A0A0E1ID65_NEIME</name>
<dbReference type="Proteomes" id="UP000092966">
    <property type="component" value="Chromosome"/>
</dbReference>
<keyword evidence="6" id="KW-0808">Transferase</keyword>
<dbReference type="EMBL" id="NVYQ01000109">
    <property type="protein sequence ID" value="RGB15917.1"/>
    <property type="molecule type" value="Genomic_DNA"/>
</dbReference>
<dbReference type="GeneID" id="86929427"/>
<evidence type="ECO:0000313" key="4">
    <source>
        <dbReference type="EMBL" id="CWU31837.1"/>
    </source>
</evidence>
<dbReference type="OMA" id="WALDVHT"/>
<dbReference type="RefSeq" id="WP_002214615.1">
    <property type="nucleotide sequence ID" value="NZ_CFHX01000067.1"/>
</dbReference>
<reference evidence="3 8" key="1">
    <citation type="submission" date="2015-07" db="EMBL/GenBank/DDBJ databases">
        <title>Comparative genome sequencing reveals within-host evolution of Neisseria meningitidis during.</title>
        <authorList>
            <person name="Klughammer J."/>
            <person name="Dittrich M."/>
            <person name="Mueller T."/>
            <person name="Blom J."/>
            <person name="Goesmann A."/>
            <person name="Vogel U."/>
            <person name="Frosch M."/>
            <person name="Bock C."/>
            <person name="Schoen C."/>
        </authorList>
    </citation>
    <scope>NUCLEOTIDE SEQUENCE [LARGE SCALE GENOMIC DNA]</scope>
    <source>
        <strain evidence="3 8">DE8555</strain>
    </source>
</reference>
<dbReference type="PANTHER" id="PTHR47505">
    <property type="entry name" value="DNA UTILIZATION PROTEIN YHGH"/>
    <property type="match status" value="1"/>
</dbReference>
<gene>
    <name evidence="6" type="ORF">CIJ84_07505</name>
    <name evidence="5" type="ORF">CNQ34_06115</name>
    <name evidence="3" type="ORF">DE8555_0356</name>
    <name evidence="4" type="ORF">ERS514851_01862</name>
</gene>
<dbReference type="InterPro" id="IPR029057">
    <property type="entry name" value="PRTase-like"/>
</dbReference>
<dbReference type="Gene3D" id="3.40.50.2020">
    <property type="match status" value="1"/>
</dbReference>
<reference evidence="4 7" key="2">
    <citation type="submission" date="2016-02" db="EMBL/GenBank/DDBJ databases">
        <authorList>
            <consortium name="Pathogen Informatics"/>
        </authorList>
    </citation>
    <scope>NUCLEOTIDE SEQUENCE [LARGE SCALE GENOMIC DNA]</scope>
    <source>
        <strain evidence="4 7">2842STDY5881531</strain>
    </source>
</reference>
<sequence>MAIELNGNWTKGFALDHHMQKSILLGYDELGHPHFDSKRSVIGEWVYQLKYRNQTQNVSLLVDYILQKFSGLESINLIVPAPFTTERINQPVQLIAKELSDRLNIPYSPILRKSSSHTPLKNIEEKSEKLEILNNSITIDNIDLSNKNILVIDDLFDSGATLEISTEKLFSKNARSVIVLAMTKTRG</sequence>
<evidence type="ECO:0000313" key="8">
    <source>
        <dbReference type="Proteomes" id="UP000092966"/>
    </source>
</evidence>
<comment type="similarity">
    <text evidence="1">Belongs to the ComF/GntX family.</text>
</comment>
<organism evidence="6 10">
    <name type="scientific">Neisseria meningitidis</name>
    <dbReference type="NCBI Taxonomy" id="487"/>
    <lineage>
        <taxon>Bacteria</taxon>
        <taxon>Pseudomonadati</taxon>
        <taxon>Pseudomonadota</taxon>
        <taxon>Betaproteobacteria</taxon>
        <taxon>Neisseriales</taxon>
        <taxon>Neisseriaceae</taxon>
        <taxon>Neisseria</taxon>
    </lineage>
</organism>
<dbReference type="PANTHER" id="PTHR47505:SF1">
    <property type="entry name" value="DNA UTILIZATION PROTEIN YHGH"/>
    <property type="match status" value="1"/>
</dbReference>
<proteinExistence type="inferred from homology"/>
<evidence type="ECO:0000259" key="2">
    <source>
        <dbReference type="Pfam" id="PF00156"/>
    </source>
</evidence>
<evidence type="ECO:0000313" key="6">
    <source>
        <dbReference type="EMBL" id="RGB15917.1"/>
    </source>
</evidence>
<dbReference type="CDD" id="cd06223">
    <property type="entry name" value="PRTases_typeI"/>
    <property type="match status" value="1"/>
</dbReference>
<dbReference type="SUPFAM" id="SSF53271">
    <property type="entry name" value="PRTase-like"/>
    <property type="match status" value="1"/>
</dbReference>
<evidence type="ECO:0000313" key="5">
    <source>
        <dbReference type="EMBL" id="PBJ87506.1"/>
    </source>
</evidence>
<reference evidence="5" key="5">
    <citation type="submission" date="2017-09" db="EMBL/GenBank/DDBJ databases">
        <authorList>
            <person name="Kretz C."/>
            <person name="Retchless A."/>
            <person name="Wang X."/>
        </authorList>
    </citation>
    <scope>NUCLEOTIDE SEQUENCE</scope>
    <source>
        <strain evidence="5">M26503</strain>
    </source>
</reference>
<feature type="domain" description="Phosphoribosyltransferase" evidence="2">
    <location>
        <begin position="95"/>
        <end position="179"/>
    </location>
</feature>
<dbReference type="Proteomes" id="UP000260504">
    <property type="component" value="Unassembled WGS sequence"/>
</dbReference>
<keyword evidence="6" id="KW-0328">Glycosyltransferase</keyword>
<dbReference type="AlphaFoldDB" id="A0A0E1ID65"/>
<reference evidence="5 9" key="3">
    <citation type="journal article" date="2017" name="Clin. Infect. Dis.">
        <title>Increased Risk for Meningococcal Disease among Men who have Sex with Men in the United States, 2012-2015.</title>
        <authorList>
            <person name="Folaranmi T.A."/>
            <person name="Kretz C.B."/>
            <person name="Kamiya H."/>
            <person name="MacNeil J.R."/>
            <person name="Whaley M.J."/>
            <person name="Blain A."/>
            <person name="Antwi M."/>
            <person name="Dorsinville M."/>
            <person name="Pacilli M."/>
            <person name="Smith S."/>
            <person name="Civen R."/>
            <person name="Ngo V."/>
            <person name="Winter K."/>
            <person name="Harriman K."/>
            <person name="Wang X."/>
            <person name="Bowen V.B."/>
            <person name="Patel M."/>
            <person name="Martin S."/>
            <person name="Misegades L."/>
            <person name="Meyer S.A."/>
        </authorList>
    </citation>
    <scope>NUCLEOTIDE SEQUENCE [LARGE SCALE GENOMIC DNA]</scope>
    <source>
        <strain evidence="5 9">M26503</strain>
    </source>
</reference>
<dbReference type="InterPro" id="IPR000836">
    <property type="entry name" value="PRTase_dom"/>
</dbReference>
<evidence type="ECO:0000256" key="1">
    <source>
        <dbReference type="ARBA" id="ARBA00008007"/>
    </source>
</evidence>
<dbReference type="GO" id="GO:0016757">
    <property type="term" value="F:glycosyltransferase activity"/>
    <property type="evidence" value="ECO:0007669"/>
    <property type="project" value="UniProtKB-KW"/>
</dbReference>